<evidence type="ECO:0000259" key="1">
    <source>
        <dbReference type="Pfam" id="PF14130"/>
    </source>
</evidence>
<proteinExistence type="predicted"/>
<dbReference type="Pfam" id="PF14130">
    <property type="entry name" value="Cap4_nuclease"/>
    <property type="match status" value="1"/>
</dbReference>
<dbReference type="RefSeq" id="WP_183562449.1">
    <property type="nucleotide sequence ID" value="NZ_CBCSLB010000005.1"/>
</dbReference>
<reference evidence="2 3" key="1">
    <citation type="submission" date="2020-08" db="EMBL/GenBank/DDBJ databases">
        <title>Genomic Encyclopedia of Type Strains, Phase III (KMG-III): the genomes of soil and plant-associated and newly described type strains.</title>
        <authorList>
            <person name="Whitman W."/>
        </authorList>
    </citation>
    <scope>NUCLEOTIDE SEQUENCE [LARGE SCALE GENOMIC DNA]</scope>
    <source>
        <strain evidence="2 3">CECT 8234</strain>
    </source>
</reference>
<dbReference type="EMBL" id="JACHXW010000006">
    <property type="protein sequence ID" value="MBB3152473.1"/>
    <property type="molecule type" value="Genomic_DNA"/>
</dbReference>
<feature type="domain" description="CD-NTase associated protein 4-like DNA endonuclease" evidence="1">
    <location>
        <begin position="53"/>
        <end position="253"/>
    </location>
</feature>
<dbReference type="InterPro" id="IPR025382">
    <property type="entry name" value="Cap4-like_endonuclease_dom"/>
</dbReference>
<evidence type="ECO:0000313" key="2">
    <source>
        <dbReference type="EMBL" id="MBB3152473.1"/>
    </source>
</evidence>
<evidence type="ECO:0000313" key="3">
    <source>
        <dbReference type="Proteomes" id="UP000518605"/>
    </source>
</evidence>
<accession>A0A7W5C7C0</accession>
<keyword evidence="3" id="KW-1185">Reference proteome</keyword>
<sequence length="559" mass="65554">MSISSTIKIDVEQGEFTEKVNLWMRNNYDKCENESEYEEDINALLQGYKTELGGLVAIRGFVYQYYVAIYYMLKMLHKRDAWWHSVVFELMDDITLLGENQVRFVQVKTVKEEGEVNNFTPAVLYKREKGEIGSWLDKLFLNFADFNSIYRDKFIGAEINDIVVEFEIATNNTYNKELNVYSDNAAFYISDNNKLSKLSTKLADPCKVSGSKLHDKVGKEVTWCLSRFRLHHMNSFMVLKDQIINIIKEISKQDSTDVSEHILNHIFYHVMERTHNDKVADVKQFVFTKDEVQQLIQRLRPAAVRDAREYLHKQDIQSKFIQCIDELRNDFKQIPSLVKIELLQTLTWIQDEFVKKSNHDVSVYVRFLHLLFDMTSSGSERSIKNSTELTALKKSLEMITLCLTFYVDRQFLLSDARMITKQGKNQHTDLKIFTLFHANESGYFDDICKKVNDVVDTCPILQRIHEQFYCLILGSKKRSSLRKRLGVTNITDDFQEPEKIEITDKPSLIKYYDPEFLDDVQDYFYSLDDELSLRNSETIDSWHDFLETKGNLMLRKGVI</sequence>
<gene>
    <name evidence="2" type="ORF">FHS16_002523</name>
</gene>
<dbReference type="GO" id="GO:0004518">
    <property type="term" value="F:nuclease activity"/>
    <property type="evidence" value="ECO:0007669"/>
    <property type="project" value="InterPro"/>
</dbReference>
<comment type="caution">
    <text evidence="2">The sequence shown here is derived from an EMBL/GenBank/DDBJ whole genome shotgun (WGS) entry which is preliminary data.</text>
</comment>
<dbReference type="Proteomes" id="UP000518605">
    <property type="component" value="Unassembled WGS sequence"/>
</dbReference>
<protein>
    <recommendedName>
        <fullName evidence="1">CD-NTase associated protein 4-like DNA endonuclease domain-containing protein</fullName>
    </recommendedName>
</protein>
<organism evidence="2 3">
    <name type="scientific">Paenibacillus endophyticus</name>
    <dbReference type="NCBI Taxonomy" id="1294268"/>
    <lineage>
        <taxon>Bacteria</taxon>
        <taxon>Bacillati</taxon>
        <taxon>Bacillota</taxon>
        <taxon>Bacilli</taxon>
        <taxon>Bacillales</taxon>
        <taxon>Paenibacillaceae</taxon>
        <taxon>Paenibacillus</taxon>
    </lineage>
</organism>
<name>A0A7W5C7C0_9BACL</name>
<dbReference type="AlphaFoldDB" id="A0A7W5C7C0"/>